<dbReference type="InterPro" id="IPR015422">
    <property type="entry name" value="PyrdxlP-dep_Trfase_small"/>
</dbReference>
<gene>
    <name evidence="7" type="ORF">CIRG_01537</name>
</gene>
<dbReference type="EMBL" id="DS028093">
    <property type="protein sequence ID" value="KMP01397.1"/>
    <property type="molecule type" value="Genomic_DNA"/>
</dbReference>
<sequence>MRNGLITARRFPKSISHLGLHIPRSSIRPSLCRRPFSISQTRLDSCLRSGISWQSPGNAAFDFRSDVVTTPTLSMLEGIANTSLFDDDFMEDRTTNSLQEYIAKLTGKEDALLVMSGTMGNQVALRTHLTQPPYGVLCDHRAHIIHYEAGGVTTWTGAHLKGIVPKNGRYLVLEDIQKHAVLDDDFRGCPTRVISLENTLDGMIMPLPETERICEWARSHGLKVHLDGARLWEAVAAGAGNLPSYANLFDSVSLCFSKGLGAPIGSILAGSDEFIKKARQFRKSIGGGTRQSGIIAAAARVAVEETFGSGPCGEGGKLRASHTNAKRIADMWVRKGGKLVSPTETNMVWLDLAASEVPCNAWEELGQREGLQLMGNRLVVHYQISDAAIEKLDRVMNAALTQTEVGSSATGDNTQKRYGQR</sequence>
<accession>A0A0J7AVM0</accession>
<dbReference type="AlphaFoldDB" id="A0A0J7AVM0"/>
<protein>
    <submittedName>
        <fullName evidence="7">Threonine aldolase</fullName>
    </submittedName>
</protein>
<dbReference type="InterPro" id="IPR015424">
    <property type="entry name" value="PyrdxlP-dep_Trfase"/>
</dbReference>
<dbReference type="PIRSF" id="PIRSF017617">
    <property type="entry name" value="Thr_aldolase"/>
    <property type="match status" value="1"/>
</dbReference>
<dbReference type="GO" id="GO:0005829">
    <property type="term" value="C:cytosol"/>
    <property type="evidence" value="ECO:0007669"/>
    <property type="project" value="TreeGrafter"/>
</dbReference>
<keyword evidence="3" id="KW-0663">Pyridoxal phosphate</keyword>
<dbReference type="FunFam" id="3.40.640.10:FF:000030">
    <property type="entry name" value="Low-specificity L-threonine aldolase"/>
    <property type="match status" value="1"/>
</dbReference>
<dbReference type="GO" id="GO:0006567">
    <property type="term" value="P:L-threonine catabolic process"/>
    <property type="evidence" value="ECO:0007669"/>
    <property type="project" value="TreeGrafter"/>
</dbReference>
<dbReference type="PANTHER" id="PTHR48097">
    <property type="entry name" value="L-THREONINE ALDOLASE-RELATED"/>
    <property type="match status" value="1"/>
</dbReference>
<evidence type="ECO:0000313" key="7">
    <source>
        <dbReference type="EMBL" id="KMP01397.1"/>
    </source>
</evidence>
<comment type="similarity">
    <text evidence="2">Belongs to the threonine aldolase family.</text>
</comment>
<comment type="cofactor">
    <cofactor evidence="1">
        <name>pyridoxal 5'-phosphate</name>
        <dbReference type="ChEBI" id="CHEBI:597326"/>
    </cofactor>
</comment>
<evidence type="ECO:0000256" key="1">
    <source>
        <dbReference type="ARBA" id="ARBA00001933"/>
    </source>
</evidence>
<dbReference type="NCBIfam" id="NF041359">
    <property type="entry name" value="GntG_guanitoxin"/>
    <property type="match status" value="1"/>
</dbReference>
<evidence type="ECO:0000313" key="8">
    <source>
        <dbReference type="Proteomes" id="UP000054565"/>
    </source>
</evidence>
<evidence type="ECO:0000256" key="5">
    <source>
        <dbReference type="PIRSR" id="PIRSR017617-1"/>
    </source>
</evidence>
<evidence type="ECO:0000256" key="2">
    <source>
        <dbReference type="ARBA" id="ARBA00006966"/>
    </source>
</evidence>
<dbReference type="STRING" id="404692.A0A0J7AVM0"/>
<feature type="domain" description="Aromatic amino acid beta-eliminating lyase/threonine aldolase" evidence="6">
    <location>
        <begin position="62"/>
        <end position="354"/>
    </location>
</feature>
<name>A0A0J7AVM0_COCIT</name>
<dbReference type="PANTHER" id="PTHR48097:SF9">
    <property type="entry name" value="L-THREONINE ALDOLASE"/>
    <property type="match status" value="1"/>
</dbReference>
<dbReference type="InterPro" id="IPR001597">
    <property type="entry name" value="ArAA_b-elim_lyase/Thr_aldolase"/>
</dbReference>
<dbReference type="Pfam" id="PF01212">
    <property type="entry name" value="Beta_elim_lyase"/>
    <property type="match status" value="1"/>
</dbReference>
<dbReference type="SUPFAM" id="SSF53383">
    <property type="entry name" value="PLP-dependent transferases"/>
    <property type="match status" value="1"/>
</dbReference>
<keyword evidence="4" id="KW-0456">Lyase</keyword>
<reference evidence="8" key="1">
    <citation type="journal article" date="2010" name="Genome Res.">
        <title>Population genomic sequencing of Coccidioides fungi reveals recent hybridization and transposon control.</title>
        <authorList>
            <person name="Neafsey D.E."/>
            <person name="Barker B.M."/>
            <person name="Sharpton T.J."/>
            <person name="Stajich J.E."/>
            <person name="Park D.J."/>
            <person name="Whiston E."/>
            <person name="Hung C.-Y."/>
            <person name="McMahan C."/>
            <person name="White J."/>
            <person name="Sykes S."/>
            <person name="Heiman D."/>
            <person name="Young S."/>
            <person name="Zeng Q."/>
            <person name="Abouelleil A."/>
            <person name="Aftuck L."/>
            <person name="Bessette D."/>
            <person name="Brown A."/>
            <person name="FitzGerald M."/>
            <person name="Lui A."/>
            <person name="Macdonald J.P."/>
            <person name="Priest M."/>
            <person name="Orbach M.J."/>
            <person name="Galgiani J.N."/>
            <person name="Kirkland T.N."/>
            <person name="Cole G.T."/>
            <person name="Birren B.W."/>
            <person name="Henn M.R."/>
            <person name="Taylor J.W."/>
            <person name="Rounsley S.D."/>
        </authorList>
    </citation>
    <scope>NUCLEOTIDE SEQUENCE [LARGE SCALE GENOMIC DNA]</scope>
    <source>
        <strain evidence="8">RMSCC 2394</strain>
    </source>
</reference>
<dbReference type="GO" id="GO:0008732">
    <property type="term" value="F:L-allo-threonine aldolase activity"/>
    <property type="evidence" value="ECO:0007669"/>
    <property type="project" value="TreeGrafter"/>
</dbReference>
<feature type="modified residue" description="N6-(pyridoxal phosphate)lysine" evidence="5">
    <location>
        <position position="258"/>
    </location>
</feature>
<evidence type="ECO:0000259" key="6">
    <source>
        <dbReference type="Pfam" id="PF01212"/>
    </source>
</evidence>
<evidence type="ECO:0000256" key="3">
    <source>
        <dbReference type="ARBA" id="ARBA00022898"/>
    </source>
</evidence>
<dbReference type="InterPro" id="IPR015421">
    <property type="entry name" value="PyrdxlP-dep_Trfase_major"/>
</dbReference>
<dbReference type="InterPro" id="IPR023603">
    <property type="entry name" value="Low_specificity_L-TA-like"/>
</dbReference>
<evidence type="ECO:0000256" key="4">
    <source>
        <dbReference type="ARBA" id="ARBA00023239"/>
    </source>
</evidence>
<dbReference type="Gene3D" id="3.90.1150.10">
    <property type="entry name" value="Aspartate Aminotransferase, domain 1"/>
    <property type="match status" value="1"/>
</dbReference>
<dbReference type="OrthoDB" id="10261951at2759"/>
<dbReference type="Gene3D" id="3.40.640.10">
    <property type="entry name" value="Type I PLP-dependent aspartate aminotransferase-like (Major domain)"/>
    <property type="match status" value="1"/>
</dbReference>
<proteinExistence type="inferred from homology"/>
<dbReference type="Proteomes" id="UP000054565">
    <property type="component" value="Unassembled WGS sequence"/>
</dbReference>
<organism evidence="7 8">
    <name type="scientific">Coccidioides immitis RMSCC 2394</name>
    <dbReference type="NCBI Taxonomy" id="404692"/>
    <lineage>
        <taxon>Eukaryota</taxon>
        <taxon>Fungi</taxon>
        <taxon>Dikarya</taxon>
        <taxon>Ascomycota</taxon>
        <taxon>Pezizomycotina</taxon>
        <taxon>Eurotiomycetes</taxon>
        <taxon>Eurotiomycetidae</taxon>
        <taxon>Onygenales</taxon>
        <taxon>Onygenaceae</taxon>
        <taxon>Coccidioides</taxon>
    </lineage>
</organism>
<dbReference type="GO" id="GO:0006545">
    <property type="term" value="P:glycine biosynthetic process"/>
    <property type="evidence" value="ECO:0007669"/>
    <property type="project" value="TreeGrafter"/>
</dbReference>